<evidence type="ECO:0000313" key="5">
    <source>
        <dbReference type="Proteomes" id="UP001500218"/>
    </source>
</evidence>
<dbReference type="Pfam" id="PF03713">
    <property type="entry name" value="DUF305"/>
    <property type="match status" value="1"/>
</dbReference>
<sequence>MKYHWTRWRAVAVVASAAFVLTGCATTEEPQNASPVPVASATPAPTGTEPVPTDDGPSTVAIPPVDGPHNDIDLMFVTDMIPHHRQAVEMAVMARTRAEDTRILDLAASIEQSQGDEITLMSGWLRSWGKKVPQPDQMHTAHGSGMLTHADMEDLKAAHGTKFDEMFVDMMIRHHEGAIEMAETTKENGKNPAVRALATNVVVIQAAEVAELTLIQVTL</sequence>
<dbReference type="PROSITE" id="PS51257">
    <property type="entry name" value="PROKAR_LIPOPROTEIN"/>
    <property type="match status" value="1"/>
</dbReference>
<evidence type="ECO:0000256" key="2">
    <source>
        <dbReference type="SAM" id="SignalP"/>
    </source>
</evidence>
<proteinExistence type="predicted"/>
<feature type="chain" id="PRO_5046497521" description="DUF305 domain-containing protein" evidence="2">
    <location>
        <begin position="26"/>
        <end position="219"/>
    </location>
</feature>
<dbReference type="InterPro" id="IPR012347">
    <property type="entry name" value="Ferritin-like"/>
</dbReference>
<dbReference type="EMBL" id="BAAALT010000076">
    <property type="protein sequence ID" value="GAA1804777.1"/>
    <property type="molecule type" value="Genomic_DNA"/>
</dbReference>
<dbReference type="Proteomes" id="UP001500218">
    <property type="component" value="Unassembled WGS sequence"/>
</dbReference>
<feature type="compositionally biased region" description="Low complexity" evidence="1">
    <location>
        <begin position="33"/>
        <end position="46"/>
    </location>
</feature>
<dbReference type="PANTHER" id="PTHR36933:SF1">
    <property type="entry name" value="SLL0788 PROTEIN"/>
    <property type="match status" value="1"/>
</dbReference>
<feature type="domain" description="DUF305" evidence="3">
    <location>
        <begin position="73"/>
        <end position="213"/>
    </location>
</feature>
<accession>A0ABP4YDE8</accession>
<feature type="region of interest" description="Disordered" evidence="1">
    <location>
        <begin position="27"/>
        <end position="58"/>
    </location>
</feature>
<reference evidence="5" key="1">
    <citation type="journal article" date="2019" name="Int. J. Syst. Evol. Microbiol.">
        <title>The Global Catalogue of Microorganisms (GCM) 10K type strain sequencing project: providing services to taxonomists for standard genome sequencing and annotation.</title>
        <authorList>
            <consortium name="The Broad Institute Genomics Platform"/>
            <consortium name="The Broad Institute Genome Sequencing Center for Infectious Disease"/>
            <person name="Wu L."/>
            <person name="Ma J."/>
        </authorList>
    </citation>
    <scope>NUCLEOTIDE SEQUENCE [LARGE SCALE GENOMIC DNA]</scope>
    <source>
        <strain evidence="5">JCM 13250</strain>
    </source>
</reference>
<dbReference type="InterPro" id="IPR005183">
    <property type="entry name" value="DUF305_CopM-like"/>
</dbReference>
<dbReference type="PANTHER" id="PTHR36933">
    <property type="entry name" value="SLL0788 PROTEIN"/>
    <property type="match status" value="1"/>
</dbReference>
<evidence type="ECO:0000259" key="3">
    <source>
        <dbReference type="Pfam" id="PF03713"/>
    </source>
</evidence>
<comment type="caution">
    <text evidence="4">The sequence shown here is derived from an EMBL/GenBank/DDBJ whole genome shotgun (WGS) entry which is preliminary data.</text>
</comment>
<protein>
    <recommendedName>
        <fullName evidence="3">DUF305 domain-containing protein</fullName>
    </recommendedName>
</protein>
<keyword evidence="5" id="KW-1185">Reference proteome</keyword>
<keyword evidence="2" id="KW-0732">Signal</keyword>
<evidence type="ECO:0000256" key="1">
    <source>
        <dbReference type="SAM" id="MobiDB-lite"/>
    </source>
</evidence>
<gene>
    <name evidence="4" type="ORF">GCM10009682_28090</name>
</gene>
<name>A0ABP4YDE8_9ACTN</name>
<dbReference type="RefSeq" id="WP_344130749.1">
    <property type="nucleotide sequence ID" value="NZ_BAAALT010000076.1"/>
</dbReference>
<feature type="signal peptide" evidence="2">
    <location>
        <begin position="1"/>
        <end position="25"/>
    </location>
</feature>
<dbReference type="Gene3D" id="1.20.1260.10">
    <property type="match status" value="1"/>
</dbReference>
<evidence type="ECO:0000313" key="4">
    <source>
        <dbReference type="EMBL" id="GAA1804777.1"/>
    </source>
</evidence>
<organism evidence="4 5">
    <name type="scientific">Luedemannella flava</name>
    <dbReference type="NCBI Taxonomy" id="349316"/>
    <lineage>
        <taxon>Bacteria</taxon>
        <taxon>Bacillati</taxon>
        <taxon>Actinomycetota</taxon>
        <taxon>Actinomycetes</taxon>
        <taxon>Micromonosporales</taxon>
        <taxon>Micromonosporaceae</taxon>
        <taxon>Luedemannella</taxon>
    </lineage>
</organism>